<evidence type="ECO:0000313" key="2">
    <source>
        <dbReference type="Proteomes" id="UP000176037"/>
    </source>
</evidence>
<organism evidence="1 2">
    <name type="scientific">Alteromonas lipolytica</name>
    <dbReference type="NCBI Taxonomy" id="1856405"/>
    <lineage>
        <taxon>Bacteria</taxon>
        <taxon>Pseudomonadati</taxon>
        <taxon>Pseudomonadota</taxon>
        <taxon>Gammaproteobacteria</taxon>
        <taxon>Alteromonadales</taxon>
        <taxon>Alteromonadaceae</taxon>
        <taxon>Alteromonas/Salinimonas group</taxon>
        <taxon>Alteromonas</taxon>
    </lineage>
</organism>
<sequence length="67" mass="7668">MKPKINQPDNVVISSRRNVGRLPVYCYTFLLATPIARYTCDLTCIIHSGSIQRRGWIMINSPDIRGF</sequence>
<proteinExistence type="predicted"/>
<accession>A0A1E8FGV0</accession>
<comment type="caution">
    <text evidence="1">The sequence shown here is derived from an EMBL/GenBank/DDBJ whole genome shotgun (WGS) entry which is preliminary data.</text>
</comment>
<dbReference type="EMBL" id="MJIC01000010">
    <property type="protein sequence ID" value="OFI34683.1"/>
    <property type="molecule type" value="Genomic_DNA"/>
</dbReference>
<name>A0A1E8FGV0_9ALTE</name>
<protein>
    <submittedName>
        <fullName evidence="1">Uncharacterized protein</fullName>
    </submittedName>
</protein>
<dbReference type="STRING" id="1856405.BFC17_13955"/>
<gene>
    <name evidence="1" type="ORF">BFC17_13955</name>
</gene>
<evidence type="ECO:0000313" key="1">
    <source>
        <dbReference type="EMBL" id="OFI34683.1"/>
    </source>
</evidence>
<keyword evidence="2" id="KW-1185">Reference proteome</keyword>
<dbReference type="Proteomes" id="UP000176037">
    <property type="component" value="Unassembled WGS sequence"/>
</dbReference>
<dbReference type="AlphaFoldDB" id="A0A1E8FGV0"/>
<reference evidence="1 2" key="1">
    <citation type="submission" date="2016-09" db="EMBL/GenBank/DDBJ databases">
        <title>Alteromonas lipolytica, a new species isolated from sea water.</title>
        <authorList>
            <person name="Wu Y.-H."/>
            <person name="Cheng H."/>
            <person name="Xu X.-W."/>
        </authorList>
    </citation>
    <scope>NUCLEOTIDE SEQUENCE [LARGE SCALE GENOMIC DNA]</scope>
    <source>
        <strain evidence="1 2">JW12</strain>
    </source>
</reference>